<dbReference type="PANTHER" id="PTHR19282:SF556">
    <property type="entry name" value="TETRASPANIN"/>
    <property type="match status" value="1"/>
</dbReference>
<evidence type="ECO:0000256" key="3">
    <source>
        <dbReference type="ARBA" id="ARBA00022989"/>
    </source>
</evidence>
<keyword evidence="2 5" id="KW-0812">Transmembrane</keyword>
<sequence length="295" mass="32689">MCLMSRFNYLNSTCFTYHLSFFLLQLLVISFILGLINFFVFSRTEKSDRMQLNNQDKVFLGASLATAVIGIALIVIGFVFRFGGGFGTFVTYAQQDNDFLELKRLDMIFGLFVAAAGVLILSFIVAAISVLKHNTFLLKVYCAMIALMIVVQLVDGLLAFTYSDQINQLASDDIMYESLNKTAKISRPPIGTLSNDAETQFWANTQNTFGCCGVYSSADWPAAWGVAGSTADLEALHCYQRHYNDGCEKVIRNRISSDAQYLGAASMGVLVVEIIASFLAGYRAYTLAHPEFEDK</sequence>
<protein>
    <submittedName>
        <fullName evidence="6">CRE-TSP-10 protein</fullName>
    </submittedName>
</protein>
<dbReference type="CTD" id="9815709"/>
<dbReference type="EMBL" id="DS268413">
    <property type="protein sequence ID" value="EFP07415.1"/>
    <property type="molecule type" value="Genomic_DNA"/>
</dbReference>
<dbReference type="GO" id="GO:0016020">
    <property type="term" value="C:membrane"/>
    <property type="evidence" value="ECO:0007669"/>
    <property type="project" value="UniProtKB-SubCell"/>
</dbReference>
<evidence type="ECO:0000313" key="6">
    <source>
        <dbReference type="EMBL" id="EFP07415.1"/>
    </source>
</evidence>
<feature type="transmembrane region" description="Helical" evidence="5">
    <location>
        <begin position="107"/>
        <end position="128"/>
    </location>
</feature>
<dbReference type="OMA" id="YAQQDND"/>
<evidence type="ECO:0000256" key="5">
    <source>
        <dbReference type="SAM" id="Phobius"/>
    </source>
</evidence>
<dbReference type="Pfam" id="PF00335">
    <property type="entry name" value="Tetraspanin"/>
    <property type="match status" value="1"/>
</dbReference>
<dbReference type="OrthoDB" id="438211at2759"/>
<feature type="transmembrane region" description="Helical" evidence="5">
    <location>
        <begin position="261"/>
        <end position="282"/>
    </location>
</feature>
<keyword evidence="3 5" id="KW-1133">Transmembrane helix</keyword>
<dbReference type="STRING" id="31234.E3LQX1"/>
<dbReference type="FunCoup" id="E3LQX1">
    <property type="interactions" value="8"/>
</dbReference>
<feature type="transmembrane region" description="Helical" evidence="5">
    <location>
        <begin position="58"/>
        <end position="80"/>
    </location>
</feature>
<dbReference type="AlphaFoldDB" id="E3LQX1"/>
<keyword evidence="7" id="KW-1185">Reference proteome</keyword>
<evidence type="ECO:0000256" key="1">
    <source>
        <dbReference type="ARBA" id="ARBA00004141"/>
    </source>
</evidence>
<accession>E3LQX1</accession>
<dbReference type="Proteomes" id="UP000008281">
    <property type="component" value="Unassembled WGS sequence"/>
</dbReference>
<evidence type="ECO:0000256" key="2">
    <source>
        <dbReference type="ARBA" id="ARBA00022692"/>
    </source>
</evidence>
<dbReference type="InterPro" id="IPR008952">
    <property type="entry name" value="Tetraspanin_EC2_sf"/>
</dbReference>
<dbReference type="eggNOG" id="KOG3882">
    <property type="taxonomic scope" value="Eukaryota"/>
</dbReference>
<proteinExistence type="predicted"/>
<reference evidence="6" key="1">
    <citation type="submission" date="2007-07" db="EMBL/GenBank/DDBJ databases">
        <title>PCAP assembly of the Caenorhabditis remanei genome.</title>
        <authorList>
            <consortium name="The Caenorhabditis remanei Sequencing Consortium"/>
            <person name="Wilson R.K."/>
        </authorList>
    </citation>
    <scope>NUCLEOTIDE SEQUENCE [LARGE SCALE GENOMIC DNA]</scope>
    <source>
        <strain evidence="6">PB4641</strain>
    </source>
</reference>
<keyword evidence="4 5" id="KW-0472">Membrane</keyword>
<evidence type="ECO:0000256" key="4">
    <source>
        <dbReference type="ARBA" id="ARBA00023136"/>
    </source>
</evidence>
<dbReference type="PANTHER" id="PTHR19282">
    <property type="entry name" value="TETRASPANIN"/>
    <property type="match status" value="1"/>
</dbReference>
<dbReference type="InParanoid" id="E3LQX1"/>
<dbReference type="GeneID" id="9815709"/>
<feature type="transmembrane region" description="Helical" evidence="5">
    <location>
        <begin position="140"/>
        <end position="162"/>
    </location>
</feature>
<dbReference type="RefSeq" id="XP_003113503.2">
    <property type="nucleotide sequence ID" value="XM_003113455.2"/>
</dbReference>
<organism evidence="7">
    <name type="scientific">Caenorhabditis remanei</name>
    <name type="common">Caenorhabditis vulgaris</name>
    <dbReference type="NCBI Taxonomy" id="31234"/>
    <lineage>
        <taxon>Eukaryota</taxon>
        <taxon>Metazoa</taxon>
        <taxon>Ecdysozoa</taxon>
        <taxon>Nematoda</taxon>
        <taxon>Chromadorea</taxon>
        <taxon>Rhabditida</taxon>
        <taxon>Rhabditina</taxon>
        <taxon>Rhabditomorpha</taxon>
        <taxon>Rhabditoidea</taxon>
        <taxon>Rhabditidae</taxon>
        <taxon>Peloderinae</taxon>
        <taxon>Caenorhabditis</taxon>
    </lineage>
</organism>
<gene>
    <name evidence="6" type="primary">Cre-tsp-10</name>
    <name evidence="6" type="ORF">CRE_26506</name>
</gene>
<dbReference type="InterPro" id="IPR018499">
    <property type="entry name" value="Tetraspanin/Peripherin"/>
</dbReference>
<dbReference type="SUPFAM" id="SSF48652">
    <property type="entry name" value="Tetraspanin"/>
    <property type="match status" value="1"/>
</dbReference>
<feature type="transmembrane region" description="Helical" evidence="5">
    <location>
        <begin position="15"/>
        <end position="38"/>
    </location>
</feature>
<dbReference type="Gene3D" id="1.10.1450.10">
    <property type="entry name" value="Tetraspanin"/>
    <property type="match status" value="1"/>
</dbReference>
<dbReference type="HOGENOM" id="CLU_055524_6_1_1"/>
<dbReference type="CDD" id="cd03127">
    <property type="entry name" value="tetraspanin_LEL"/>
    <property type="match status" value="1"/>
</dbReference>
<name>E3LQX1_CAERE</name>
<evidence type="ECO:0000313" key="7">
    <source>
        <dbReference type="Proteomes" id="UP000008281"/>
    </source>
</evidence>
<dbReference type="KEGG" id="crq:GCK72_006324"/>
<comment type="subcellular location">
    <subcellularLocation>
        <location evidence="1">Membrane</location>
        <topology evidence="1">Multi-pass membrane protein</topology>
    </subcellularLocation>
</comment>